<dbReference type="InterPro" id="IPR037165">
    <property type="entry name" value="AldOxase/xan_DH_Mopterin-bd_sf"/>
</dbReference>
<dbReference type="SUPFAM" id="SSF56003">
    <property type="entry name" value="Molybdenum cofactor-binding domain"/>
    <property type="match status" value="1"/>
</dbReference>
<dbReference type="EMBL" id="JAVRHK010000008">
    <property type="protein sequence ID" value="MDT0677288.1"/>
    <property type="molecule type" value="Genomic_DNA"/>
</dbReference>
<sequence length="751" mass="82624">MATDYIGKPKNRIEGRDKVTGAAKYAAEFHEPDLLHGVVVSGAIAKGRIKNINTSKALELDGVVQVFTHENTPSLAWLDLSYKDMDAPPGDPFRPLHSDEIQFNMQPVALVVAKSLELAKYASHLVEVEYEEKEHDTKLIDNLEKSEKGIGLRAGFEPPKSIGDFEKAFDSAEVKLDLEYFHGAEHHNPMEMHASTVIYEEDGNLTIYDKTQGVLNSRHYVSMVFGISRKKIKVLSPYVGGAFGSCLRPQYQLFMAVLAATQLKRSVKVELTRPQMFSFGHRPITIQNLKIGASPDGRLKAIHHSAYSETSRFEKYIENIVNWSAKLYNCDNIEEKYRVVPLDMYTPLDMRAPGGATGVYALESAMDELAYKLKIDPLELRLKNYTEEDKSQGKPFSSKTLKECYRQAAERFGWENRNPEPGSMKEGHQLIGWGMATGIWDALQMPARAKAVLTADGKLEVGSATADIGTGTYTIMAQIAAETLGIPFENVTAKLGDSSLPFALIEGGSATAASVGSAVKSACLKVAKKLLKEAGKLKNSPFKGADLEDVIFADAKITDKKNAAWSISISEVMKKREIDKIKKKYALIPNMLKQNKYGRNTHSAVFAEVKVDEDLGTIKVTRVVSAIDGGKILNHKTAHSQILGGVVWGISMALEEDSFMDHNFGRFINHDLAEYHIAINADMPDIDILFVEEEDHIVSSVGAKGIGEIGLVGVAAAIGNAVYHATGRRIRELPITLDKAMGLHTAKAEQI</sequence>
<dbReference type="Gene3D" id="3.30.365.10">
    <property type="entry name" value="Aldehyde oxidase/xanthine dehydrogenase, molybdopterin binding domain"/>
    <property type="match status" value="4"/>
</dbReference>
<dbReference type="PANTHER" id="PTHR11908:SF153">
    <property type="entry name" value="DEHYDROGENASE"/>
    <property type="match status" value="1"/>
</dbReference>
<dbReference type="Gene3D" id="3.90.1170.50">
    <property type="entry name" value="Aldehyde oxidase/xanthine dehydrogenase, a/b hammerhead"/>
    <property type="match status" value="1"/>
</dbReference>
<evidence type="ECO:0000313" key="3">
    <source>
        <dbReference type="Proteomes" id="UP001262582"/>
    </source>
</evidence>
<dbReference type="Pfam" id="PF20256">
    <property type="entry name" value="MoCoBD_2"/>
    <property type="match status" value="1"/>
</dbReference>
<dbReference type="Pfam" id="PF01315">
    <property type="entry name" value="Ald_Xan_dh_C"/>
    <property type="match status" value="1"/>
</dbReference>
<protein>
    <submittedName>
        <fullName evidence="2">Xanthine dehydrogenase family protein molybdopterin-binding subunit</fullName>
    </submittedName>
</protein>
<feature type="domain" description="Aldehyde oxidase/xanthine dehydrogenase a/b hammerhead" evidence="1">
    <location>
        <begin position="20"/>
        <end position="134"/>
    </location>
</feature>
<dbReference type="RefSeq" id="WP_311503632.1">
    <property type="nucleotide sequence ID" value="NZ_JAVRHK010000008.1"/>
</dbReference>
<dbReference type="InterPro" id="IPR008274">
    <property type="entry name" value="AldOxase/xan_DH_MoCoBD1"/>
</dbReference>
<dbReference type="InterPro" id="IPR036856">
    <property type="entry name" value="Ald_Oxase/Xan_DH_a/b_sf"/>
</dbReference>
<keyword evidence="3" id="KW-1185">Reference proteome</keyword>
<dbReference type="PANTHER" id="PTHR11908">
    <property type="entry name" value="XANTHINE DEHYDROGENASE"/>
    <property type="match status" value="1"/>
</dbReference>
<proteinExistence type="predicted"/>
<dbReference type="Proteomes" id="UP001262582">
    <property type="component" value="Unassembled WGS sequence"/>
</dbReference>
<dbReference type="InterPro" id="IPR046867">
    <property type="entry name" value="AldOxase/xan_DH_MoCoBD2"/>
</dbReference>
<reference evidence="2 3" key="1">
    <citation type="submission" date="2023-09" db="EMBL/GenBank/DDBJ databases">
        <authorList>
            <person name="Rey-Velasco X."/>
        </authorList>
    </citation>
    <scope>NUCLEOTIDE SEQUENCE [LARGE SCALE GENOMIC DNA]</scope>
    <source>
        <strain evidence="2 3">F117</strain>
    </source>
</reference>
<evidence type="ECO:0000259" key="1">
    <source>
        <dbReference type="SMART" id="SM01008"/>
    </source>
</evidence>
<gene>
    <name evidence="2" type="ORF">RM539_11935</name>
</gene>
<dbReference type="Pfam" id="PF02738">
    <property type="entry name" value="MoCoBD_1"/>
    <property type="match status" value="1"/>
</dbReference>
<comment type="caution">
    <text evidence="2">The sequence shown here is derived from an EMBL/GenBank/DDBJ whole genome shotgun (WGS) entry which is preliminary data.</text>
</comment>
<dbReference type="SMART" id="SM01008">
    <property type="entry name" value="Ald_Xan_dh_C"/>
    <property type="match status" value="1"/>
</dbReference>
<dbReference type="InterPro" id="IPR000674">
    <property type="entry name" value="Ald_Oxase/Xan_DH_a/b"/>
</dbReference>
<dbReference type="SUPFAM" id="SSF54665">
    <property type="entry name" value="CO dehydrogenase molybdoprotein N-domain-like"/>
    <property type="match status" value="1"/>
</dbReference>
<accession>A0ABU3D6Z2</accession>
<dbReference type="InterPro" id="IPR016208">
    <property type="entry name" value="Ald_Oxase/xanthine_DH-like"/>
</dbReference>
<evidence type="ECO:0000313" key="2">
    <source>
        <dbReference type="EMBL" id="MDT0677288.1"/>
    </source>
</evidence>
<organism evidence="2 3">
    <name type="scientific">Autumnicola musiva</name>
    <dbReference type="NCBI Taxonomy" id="3075589"/>
    <lineage>
        <taxon>Bacteria</taxon>
        <taxon>Pseudomonadati</taxon>
        <taxon>Bacteroidota</taxon>
        <taxon>Flavobacteriia</taxon>
        <taxon>Flavobacteriales</taxon>
        <taxon>Flavobacteriaceae</taxon>
        <taxon>Autumnicola</taxon>
    </lineage>
</organism>
<name>A0ABU3D6Z2_9FLAO</name>